<reference evidence="2 3" key="1">
    <citation type="journal article" date="2019" name="Nat. Ecol. Evol.">
        <title>Megaphylogeny resolves global patterns of mushroom evolution.</title>
        <authorList>
            <person name="Varga T."/>
            <person name="Krizsan K."/>
            <person name="Foldi C."/>
            <person name="Dima B."/>
            <person name="Sanchez-Garcia M."/>
            <person name="Sanchez-Ramirez S."/>
            <person name="Szollosi G.J."/>
            <person name="Szarkandi J.G."/>
            <person name="Papp V."/>
            <person name="Albert L."/>
            <person name="Andreopoulos W."/>
            <person name="Angelini C."/>
            <person name="Antonin V."/>
            <person name="Barry K.W."/>
            <person name="Bougher N.L."/>
            <person name="Buchanan P."/>
            <person name="Buyck B."/>
            <person name="Bense V."/>
            <person name="Catcheside P."/>
            <person name="Chovatia M."/>
            <person name="Cooper J."/>
            <person name="Damon W."/>
            <person name="Desjardin D."/>
            <person name="Finy P."/>
            <person name="Geml J."/>
            <person name="Haridas S."/>
            <person name="Hughes K."/>
            <person name="Justo A."/>
            <person name="Karasinski D."/>
            <person name="Kautmanova I."/>
            <person name="Kiss B."/>
            <person name="Kocsube S."/>
            <person name="Kotiranta H."/>
            <person name="LaButti K.M."/>
            <person name="Lechner B.E."/>
            <person name="Liimatainen K."/>
            <person name="Lipzen A."/>
            <person name="Lukacs Z."/>
            <person name="Mihaltcheva S."/>
            <person name="Morgado L.N."/>
            <person name="Niskanen T."/>
            <person name="Noordeloos M.E."/>
            <person name="Ohm R.A."/>
            <person name="Ortiz-Santana B."/>
            <person name="Ovrebo C."/>
            <person name="Racz N."/>
            <person name="Riley R."/>
            <person name="Savchenko A."/>
            <person name="Shiryaev A."/>
            <person name="Soop K."/>
            <person name="Spirin V."/>
            <person name="Szebenyi C."/>
            <person name="Tomsovsky M."/>
            <person name="Tulloss R.E."/>
            <person name="Uehling J."/>
            <person name="Grigoriev I.V."/>
            <person name="Vagvolgyi C."/>
            <person name="Papp T."/>
            <person name="Martin F.M."/>
            <person name="Miettinen O."/>
            <person name="Hibbett D.S."/>
            <person name="Nagy L.G."/>
        </authorList>
    </citation>
    <scope>NUCLEOTIDE SEQUENCE [LARGE SCALE GENOMIC DNA]</scope>
    <source>
        <strain evidence="2 3">CBS 962.96</strain>
    </source>
</reference>
<sequence length="208" mass="23812">MRGFIAIPLPSPPLLSPLPPEMAERTPSSYNCRELTPPPRSGPVTIEQSTPQSAYISSQPLELYRRYYKVSPQKEWLKEDLRSTVLVNRETFNDLVLGAKTRVGTPETDTRFHQLLDEFIRTNAEYKNARAAYLEETEKDEKRKEKKSKDGESNAEKPRLLEKHLYNLFVTLCNVVIEGLPGLEQDESPTNVKESYSISKIPRMSEGR</sequence>
<feature type="region of interest" description="Disordered" evidence="1">
    <location>
        <begin position="136"/>
        <end position="156"/>
    </location>
</feature>
<organism evidence="2 3">
    <name type="scientific">Dendrothele bispora (strain CBS 962.96)</name>
    <dbReference type="NCBI Taxonomy" id="1314807"/>
    <lineage>
        <taxon>Eukaryota</taxon>
        <taxon>Fungi</taxon>
        <taxon>Dikarya</taxon>
        <taxon>Basidiomycota</taxon>
        <taxon>Agaricomycotina</taxon>
        <taxon>Agaricomycetes</taxon>
        <taxon>Agaricomycetidae</taxon>
        <taxon>Agaricales</taxon>
        <taxon>Agaricales incertae sedis</taxon>
        <taxon>Dendrothele</taxon>
    </lineage>
</organism>
<dbReference type="AlphaFoldDB" id="A0A4S8MFS1"/>
<feature type="compositionally biased region" description="Basic and acidic residues" evidence="1">
    <location>
        <begin position="139"/>
        <end position="156"/>
    </location>
</feature>
<name>A0A4S8MFS1_DENBC</name>
<dbReference type="Proteomes" id="UP000297245">
    <property type="component" value="Unassembled WGS sequence"/>
</dbReference>
<keyword evidence="3" id="KW-1185">Reference proteome</keyword>
<dbReference type="EMBL" id="ML179095">
    <property type="protein sequence ID" value="THV01019.1"/>
    <property type="molecule type" value="Genomic_DNA"/>
</dbReference>
<evidence type="ECO:0000313" key="3">
    <source>
        <dbReference type="Proteomes" id="UP000297245"/>
    </source>
</evidence>
<protein>
    <submittedName>
        <fullName evidence="2">Uncharacterized protein</fullName>
    </submittedName>
</protein>
<proteinExistence type="predicted"/>
<evidence type="ECO:0000313" key="2">
    <source>
        <dbReference type="EMBL" id="THV01019.1"/>
    </source>
</evidence>
<feature type="region of interest" description="Disordered" evidence="1">
    <location>
        <begin position="183"/>
        <end position="208"/>
    </location>
</feature>
<accession>A0A4S8MFS1</accession>
<gene>
    <name evidence="2" type="ORF">K435DRAFT_421365</name>
</gene>
<evidence type="ECO:0000256" key="1">
    <source>
        <dbReference type="SAM" id="MobiDB-lite"/>
    </source>
</evidence>
<feature type="compositionally biased region" description="Polar residues" evidence="1">
    <location>
        <begin position="188"/>
        <end position="198"/>
    </location>
</feature>